<dbReference type="Gene3D" id="1.25.40.10">
    <property type="entry name" value="Tetratricopeptide repeat domain"/>
    <property type="match status" value="1"/>
</dbReference>
<dbReference type="GO" id="GO:0017004">
    <property type="term" value="P:cytochrome complex assembly"/>
    <property type="evidence" value="ECO:0007669"/>
    <property type="project" value="UniProtKB-KW"/>
</dbReference>
<dbReference type="RefSeq" id="WP_011497982.1">
    <property type="nucleotide sequence ID" value="NC_007954.1"/>
</dbReference>
<evidence type="ECO:0000313" key="9">
    <source>
        <dbReference type="EMBL" id="ABE56842.1"/>
    </source>
</evidence>
<reference evidence="9 10" key="1">
    <citation type="submission" date="2006-03" db="EMBL/GenBank/DDBJ databases">
        <title>Complete sequence of Shewanella denitrificans OS217.</title>
        <authorList>
            <consortium name="US DOE Joint Genome Institute"/>
            <person name="Copeland A."/>
            <person name="Lucas S."/>
            <person name="Lapidus A."/>
            <person name="Barry K."/>
            <person name="Detter J.C."/>
            <person name="Glavina del Rio T."/>
            <person name="Hammon N."/>
            <person name="Israni S."/>
            <person name="Dalin E."/>
            <person name="Tice H."/>
            <person name="Pitluck S."/>
            <person name="Brettin T."/>
            <person name="Bruce D."/>
            <person name="Han C."/>
            <person name="Tapia R."/>
            <person name="Gilna P."/>
            <person name="Kiss H."/>
            <person name="Schmutz J."/>
            <person name="Larimer F."/>
            <person name="Land M."/>
            <person name="Hauser L."/>
            <person name="Kyrpides N."/>
            <person name="Lykidis A."/>
            <person name="Richardson P."/>
        </authorList>
    </citation>
    <scope>NUCLEOTIDE SEQUENCE [LARGE SCALE GENOMIC DNA]</scope>
    <source>
        <strain evidence="10">OS217 / ATCC BAA-1090 / DSM 15013</strain>
    </source>
</reference>
<dbReference type="STRING" id="318161.Sden_3567"/>
<keyword evidence="6" id="KW-1133">Transmembrane helix</keyword>
<gene>
    <name evidence="9" type="ordered locus">Sden_3567</name>
</gene>
<evidence type="ECO:0000313" key="10">
    <source>
        <dbReference type="Proteomes" id="UP000001982"/>
    </source>
</evidence>
<dbReference type="InterPro" id="IPR051263">
    <property type="entry name" value="C-type_cytochrome_biogenesis"/>
</dbReference>
<dbReference type="InterPro" id="IPR056412">
    <property type="entry name" value="Ig_CycH"/>
</dbReference>
<keyword evidence="2" id="KW-0677">Repeat</keyword>
<feature type="transmembrane region" description="Helical" evidence="6">
    <location>
        <begin position="6"/>
        <end position="24"/>
    </location>
</feature>
<dbReference type="EMBL" id="CP000302">
    <property type="protein sequence ID" value="ABE56842.1"/>
    <property type="molecule type" value="Genomic_DNA"/>
</dbReference>
<dbReference type="OrthoDB" id="9776053at2"/>
<dbReference type="Pfam" id="PF23892">
    <property type="entry name" value="Ig_CycH"/>
    <property type="match status" value="1"/>
</dbReference>
<dbReference type="Pfam" id="PF23914">
    <property type="entry name" value="TPR_CcmH_CycH"/>
    <property type="match status" value="1"/>
</dbReference>
<dbReference type="NCBIfam" id="TIGR03142">
    <property type="entry name" value="cytochro_ccmI"/>
    <property type="match status" value="1"/>
</dbReference>
<dbReference type="AlphaFoldDB" id="Q12I84"/>
<name>Q12I84_SHEDO</name>
<dbReference type="eggNOG" id="COG4235">
    <property type="taxonomic scope" value="Bacteria"/>
</dbReference>
<sequence length="403" mass="44289">MTLFWIAIALVVFSGLLLIWIPHFRQQHLLQTEASGVRKQTNLEVFAERLANLEQEFQQGQLEQQEFAALKQELEVSLLQDIKQVGDDSLDNQIQKKGLFWPSLMSITLLALSGYLYQQLGAYQQLAIPMQANDAHSAMGPEMALGQRIKLLEAEVQAQPDNSQAWFTLGHAYITNNQYNQAIAAFDKVMELVGVQAELLGPKATALYYQADQTITAETQVIIDKALALDPKDPSTLLLVGMDAFFKANYPQAIDAWQLILSSDRSDIDRGALINAIDAAKAQLHLGPIVPDALKVTVTLAPQLADKLTGTDTLYVFARSQTQPKTPLLLTKLTKVSFPLSVTLDASHAINEQVNTTGLESVEIVVLLSKGGSLKPQTGDIQAKLANGSFNQLNQLVLETELK</sequence>
<dbReference type="HOGENOM" id="CLU_036074_2_1_6"/>
<keyword evidence="6" id="KW-0812">Transmembrane</keyword>
<keyword evidence="4 5" id="KW-0802">TPR repeat</keyword>
<keyword evidence="10" id="KW-1185">Reference proteome</keyword>
<comment type="subcellular location">
    <subcellularLocation>
        <location evidence="1">Cell envelope</location>
    </subcellularLocation>
</comment>
<evidence type="ECO:0000259" key="7">
    <source>
        <dbReference type="Pfam" id="PF23892"/>
    </source>
</evidence>
<dbReference type="PROSITE" id="PS50005">
    <property type="entry name" value="TPR"/>
    <property type="match status" value="1"/>
</dbReference>
<evidence type="ECO:0000259" key="8">
    <source>
        <dbReference type="Pfam" id="PF23914"/>
    </source>
</evidence>
<feature type="domain" description="Cytochrome c-type biogenesis protein H Ig-like" evidence="7">
    <location>
        <begin position="294"/>
        <end position="390"/>
    </location>
</feature>
<organism evidence="9 10">
    <name type="scientific">Shewanella denitrificans (strain OS217 / ATCC BAA-1090 / DSM 15013)</name>
    <dbReference type="NCBI Taxonomy" id="318161"/>
    <lineage>
        <taxon>Bacteria</taxon>
        <taxon>Pseudomonadati</taxon>
        <taxon>Pseudomonadota</taxon>
        <taxon>Gammaproteobacteria</taxon>
        <taxon>Alteromonadales</taxon>
        <taxon>Shewanellaceae</taxon>
        <taxon>Shewanella</taxon>
    </lineage>
</organism>
<dbReference type="PANTHER" id="PTHR47870:SF4">
    <property type="entry name" value="CYTOCHROME C-TYPE BIOGENESIS PROTEIN CYCH"/>
    <property type="match status" value="1"/>
</dbReference>
<accession>Q12I84</accession>
<keyword evidence="6" id="KW-0472">Membrane</keyword>
<feature type="repeat" description="TPR" evidence="5">
    <location>
        <begin position="163"/>
        <end position="196"/>
    </location>
</feature>
<dbReference type="InterPro" id="IPR056413">
    <property type="entry name" value="TPR_CcmH_CycH"/>
</dbReference>
<dbReference type="InterPro" id="IPR017560">
    <property type="entry name" value="Cyt_c_biogenesis_CcmI"/>
</dbReference>
<keyword evidence="3" id="KW-0201">Cytochrome c-type biogenesis</keyword>
<dbReference type="InterPro" id="IPR019734">
    <property type="entry name" value="TPR_rpt"/>
</dbReference>
<dbReference type="SUPFAM" id="SSF48452">
    <property type="entry name" value="TPR-like"/>
    <property type="match status" value="1"/>
</dbReference>
<dbReference type="SMART" id="SM00028">
    <property type="entry name" value="TPR"/>
    <property type="match status" value="2"/>
</dbReference>
<dbReference type="PANTHER" id="PTHR47870">
    <property type="entry name" value="CYTOCHROME C-TYPE BIOGENESIS PROTEIN CCMH"/>
    <property type="match status" value="1"/>
</dbReference>
<evidence type="ECO:0000256" key="5">
    <source>
        <dbReference type="PROSITE-ProRule" id="PRU00339"/>
    </source>
</evidence>
<dbReference type="PROSITE" id="PS50293">
    <property type="entry name" value="TPR_REGION"/>
    <property type="match status" value="1"/>
</dbReference>
<dbReference type="InterPro" id="IPR011990">
    <property type="entry name" value="TPR-like_helical_dom_sf"/>
</dbReference>
<evidence type="ECO:0000256" key="6">
    <source>
        <dbReference type="SAM" id="Phobius"/>
    </source>
</evidence>
<dbReference type="GO" id="GO:0005886">
    <property type="term" value="C:plasma membrane"/>
    <property type="evidence" value="ECO:0007669"/>
    <property type="project" value="TreeGrafter"/>
</dbReference>
<evidence type="ECO:0000256" key="1">
    <source>
        <dbReference type="ARBA" id="ARBA00004196"/>
    </source>
</evidence>
<dbReference type="GO" id="GO:0030313">
    <property type="term" value="C:cell envelope"/>
    <property type="evidence" value="ECO:0007669"/>
    <property type="project" value="UniProtKB-SubCell"/>
</dbReference>
<feature type="domain" description="Cytochrome c-type biogenesis protein H TPR" evidence="8">
    <location>
        <begin position="153"/>
        <end position="262"/>
    </location>
</feature>
<dbReference type="Proteomes" id="UP000001982">
    <property type="component" value="Chromosome"/>
</dbReference>
<evidence type="ECO:0000256" key="4">
    <source>
        <dbReference type="ARBA" id="ARBA00022803"/>
    </source>
</evidence>
<protein>
    <submittedName>
        <fullName evidence="9">Tetratricopeptide region</fullName>
    </submittedName>
</protein>
<evidence type="ECO:0000256" key="3">
    <source>
        <dbReference type="ARBA" id="ARBA00022748"/>
    </source>
</evidence>
<evidence type="ECO:0000256" key="2">
    <source>
        <dbReference type="ARBA" id="ARBA00022737"/>
    </source>
</evidence>
<proteinExistence type="predicted"/>
<dbReference type="KEGG" id="sdn:Sden_3567"/>